<dbReference type="EMBL" id="JAZBJZ010000044">
    <property type="protein sequence ID" value="MEE3717528.1"/>
    <property type="molecule type" value="Genomic_DNA"/>
</dbReference>
<reference evidence="7" key="1">
    <citation type="submission" date="2024-01" db="EMBL/GenBank/DDBJ databases">
        <title>Bank of Algae and Cyanobacteria of the Azores (BACA) strain genomes.</title>
        <authorList>
            <person name="Luz R."/>
            <person name="Cordeiro R."/>
            <person name="Fonseca A."/>
            <person name="Goncalves V."/>
        </authorList>
    </citation>
    <scope>NUCLEOTIDE SEQUENCE</scope>
    <source>
        <strain evidence="7">BACA0141</strain>
    </source>
</reference>
<evidence type="ECO:0000256" key="3">
    <source>
        <dbReference type="ARBA" id="ARBA00022630"/>
    </source>
</evidence>
<keyword evidence="8" id="KW-1185">Reference proteome</keyword>
<comment type="caution">
    <text evidence="7">The sequence shown here is derived from an EMBL/GenBank/DDBJ whole genome shotgun (WGS) entry which is preliminary data.</text>
</comment>
<dbReference type="InterPro" id="IPR051169">
    <property type="entry name" value="NADH-Q_oxidoreductase"/>
</dbReference>
<sequence>MSRICILGGGFGGLYTALNLVRLPWAETPEIILIDKSDRFMFTPMLYELITGELQAWEIAPPFADLLEGKGIQFIQATVTDIDLNDRHVRIDASGQSADLHYDRLLLAIGGETPIDFVPGASEYAIPFRTLADANRLIHRLEELEKSDRGKIRVCIAGAGSSGVELACKIADRLKERGRVRLVDRNDRILSGSPEPNRVAAEQALSKRGVWKDLSTSVSEVGETEITLDYQAGSDTLPVDIVMWTVGTRFSKLIQKLPLDRRLPMGQITVEPTLQVKTHPELFAIGDLASCLDTDGTPLPGTAQVAYQQAHYCALNIWASITNHPLLPFQYIPLGEFISLGVNDASMSMFGKIAMDGMPAYVARRLAYLLRMPTLEHQLKVSSNWLVRPILSAWERVQK</sequence>
<dbReference type="InterPro" id="IPR036188">
    <property type="entry name" value="FAD/NAD-bd_sf"/>
</dbReference>
<dbReference type="InterPro" id="IPR023753">
    <property type="entry name" value="FAD/NAD-binding_dom"/>
</dbReference>
<protein>
    <submittedName>
        <fullName evidence="7">NAD(P)/FAD-dependent oxidoreductase</fullName>
        <ecNumber evidence="7">1.6.5.-</ecNumber>
    </submittedName>
</protein>
<dbReference type="Proteomes" id="UP001333818">
    <property type="component" value="Unassembled WGS sequence"/>
</dbReference>
<dbReference type="GO" id="GO:0003955">
    <property type="term" value="F:NAD(P)H dehydrogenase (quinone) activity"/>
    <property type="evidence" value="ECO:0007669"/>
    <property type="project" value="TreeGrafter"/>
</dbReference>
<dbReference type="SUPFAM" id="SSF51905">
    <property type="entry name" value="FAD/NAD(P)-binding domain"/>
    <property type="match status" value="2"/>
</dbReference>
<keyword evidence="4" id="KW-0274">FAD</keyword>
<evidence type="ECO:0000259" key="6">
    <source>
        <dbReference type="Pfam" id="PF07992"/>
    </source>
</evidence>
<dbReference type="PRINTS" id="PR00368">
    <property type="entry name" value="FADPNR"/>
</dbReference>
<keyword evidence="5 7" id="KW-0560">Oxidoreductase</keyword>
<dbReference type="Gene3D" id="3.50.50.100">
    <property type="match status" value="1"/>
</dbReference>
<dbReference type="RefSeq" id="WP_330483957.1">
    <property type="nucleotide sequence ID" value="NZ_JAZBJZ010000044.1"/>
</dbReference>
<proteinExistence type="inferred from homology"/>
<dbReference type="EC" id="1.6.5.-" evidence="7"/>
<feature type="domain" description="FAD/NAD(P)-binding" evidence="6">
    <location>
        <begin position="3"/>
        <end position="310"/>
    </location>
</feature>
<name>A0AAW9PYS2_9CYAN</name>
<evidence type="ECO:0000256" key="5">
    <source>
        <dbReference type="ARBA" id="ARBA00023002"/>
    </source>
</evidence>
<evidence type="ECO:0000256" key="1">
    <source>
        <dbReference type="ARBA" id="ARBA00001974"/>
    </source>
</evidence>
<accession>A0AAW9PYS2</accession>
<dbReference type="PANTHER" id="PTHR42913">
    <property type="entry name" value="APOPTOSIS-INDUCING FACTOR 1"/>
    <property type="match status" value="1"/>
</dbReference>
<dbReference type="GO" id="GO:0019646">
    <property type="term" value="P:aerobic electron transport chain"/>
    <property type="evidence" value="ECO:0007669"/>
    <property type="project" value="TreeGrafter"/>
</dbReference>
<dbReference type="PANTHER" id="PTHR42913:SF4">
    <property type="entry name" value="ALTERNATIVE NAD(P)H-UBIQUINONE OXIDOREDUCTASE C1, CHLOROPLASTIC_MITOCHONDRIAL"/>
    <property type="match status" value="1"/>
</dbReference>
<dbReference type="AlphaFoldDB" id="A0AAW9PYS2"/>
<organism evidence="7 8">
    <name type="scientific">Tumidithrix elongata BACA0141</name>
    <dbReference type="NCBI Taxonomy" id="2716417"/>
    <lineage>
        <taxon>Bacteria</taxon>
        <taxon>Bacillati</taxon>
        <taxon>Cyanobacteriota</taxon>
        <taxon>Cyanophyceae</taxon>
        <taxon>Pseudanabaenales</taxon>
        <taxon>Pseudanabaenaceae</taxon>
        <taxon>Tumidithrix</taxon>
        <taxon>Tumidithrix elongata</taxon>
    </lineage>
</organism>
<evidence type="ECO:0000256" key="4">
    <source>
        <dbReference type="ARBA" id="ARBA00022827"/>
    </source>
</evidence>
<comment type="similarity">
    <text evidence="2">Belongs to the NADH dehydrogenase family.</text>
</comment>
<gene>
    <name evidence="7" type="ORF">V2H45_12260</name>
</gene>
<evidence type="ECO:0000256" key="2">
    <source>
        <dbReference type="ARBA" id="ARBA00005272"/>
    </source>
</evidence>
<evidence type="ECO:0000313" key="8">
    <source>
        <dbReference type="Proteomes" id="UP001333818"/>
    </source>
</evidence>
<comment type="cofactor">
    <cofactor evidence="1">
        <name>FAD</name>
        <dbReference type="ChEBI" id="CHEBI:57692"/>
    </cofactor>
</comment>
<dbReference type="Pfam" id="PF07992">
    <property type="entry name" value="Pyr_redox_2"/>
    <property type="match status" value="1"/>
</dbReference>
<keyword evidence="3" id="KW-0285">Flavoprotein</keyword>
<evidence type="ECO:0000313" key="7">
    <source>
        <dbReference type="EMBL" id="MEE3717528.1"/>
    </source>
</evidence>